<reference evidence="1 2" key="1">
    <citation type="submission" date="2017-12" db="EMBL/GenBank/DDBJ databases">
        <title>Comparative genomics of Botrytis spp.</title>
        <authorList>
            <person name="Valero-Jimenez C.A."/>
            <person name="Tapia P."/>
            <person name="Veloso J."/>
            <person name="Silva-Moreno E."/>
            <person name="Staats M."/>
            <person name="Valdes J.H."/>
            <person name="Van Kan J.A.L."/>
        </authorList>
    </citation>
    <scope>NUCLEOTIDE SEQUENCE [LARGE SCALE GENOMIC DNA]</scope>
    <source>
        <strain evidence="1 2">MUCL3349</strain>
    </source>
</reference>
<dbReference type="AlphaFoldDB" id="A0A4Z1KZ33"/>
<name>A0A4Z1KZ33_9HELO</name>
<comment type="caution">
    <text evidence="1">The sequence shown here is derived from an EMBL/GenBank/DDBJ whole genome shotgun (WGS) entry which is preliminary data.</text>
</comment>
<dbReference type="OrthoDB" id="10504836at2759"/>
<evidence type="ECO:0000313" key="2">
    <source>
        <dbReference type="Proteomes" id="UP000297280"/>
    </source>
</evidence>
<proteinExistence type="predicted"/>
<accession>A0A4Z1KZ33</accession>
<keyword evidence="2" id="KW-1185">Reference proteome</keyword>
<protein>
    <submittedName>
        <fullName evidence="1">Uncharacterized protein</fullName>
    </submittedName>
</protein>
<organism evidence="1 2">
    <name type="scientific">Botrytis porri</name>
    <dbReference type="NCBI Taxonomy" id="87229"/>
    <lineage>
        <taxon>Eukaryota</taxon>
        <taxon>Fungi</taxon>
        <taxon>Dikarya</taxon>
        <taxon>Ascomycota</taxon>
        <taxon>Pezizomycotina</taxon>
        <taxon>Leotiomycetes</taxon>
        <taxon>Helotiales</taxon>
        <taxon>Sclerotiniaceae</taxon>
        <taxon>Botrytis</taxon>
    </lineage>
</organism>
<dbReference type="Proteomes" id="UP000297280">
    <property type="component" value="Unassembled WGS sequence"/>
</dbReference>
<dbReference type="EMBL" id="PQXO01000095">
    <property type="protein sequence ID" value="TGO89751.1"/>
    <property type="molecule type" value="Genomic_DNA"/>
</dbReference>
<evidence type="ECO:0000313" key="1">
    <source>
        <dbReference type="EMBL" id="TGO89751.1"/>
    </source>
</evidence>
<sequence length="144" mass="15807">MATCALGILSAEYKLHEEHLSFTNLPCCLEKDYIVLVAGDGGSVLAFEDWGFLGTSDYGFSIIKSWWGFDVVGLEPPRTIISVTTWKRIRSATLAVFGENDVASKCGSCSFLCVIVGRNGSGREDNQDSYNIVNGKKSRRSKRV</sequence>
<gene>
    <name evidence="1" type="ORF">BPOR_0095g00120</name>
</gene>